<feature type="transmembrane region" description="Helical" evidence="6">
    <location>
        <begin position="61"/>
        <end position="85"/>
    </location>
</feature>
<sequence>MLSLEAFTNIFCSQEFTRALDNQIICFSVINTVLAITAIVGNTLILMALHKEISLHRPSKVLIRNLVASDLCVGFAELATVAQWISILQERWQICGCFFLAHSMISITSIAVSLWTLAAISVDRLLALLLGLSDNGRIDKDNNVFDNIHLLLHNNFLQVAKATDSCS</sequence>
<evidence type="ECO:0000259" key="7">
    <source>
        <dbReference type="PROSITE" id="PS50262"/>
    </source>
</evidence>
<dbReference type="InterPro" id="IPR017452">
    <property type="entry name" value="GPCR_Rhodpsn_7TM"/>
</dbReference>
<keyword evidence="4 6" id="KW-1133">Transmembrane helix</keyword>
<name>A0AAD9VGB0_ACRCE</name>
<dbReference type="EMBL" id="JARQWQ010000002">
    <property type="protein sequence ID" value="KAK2573409.1"/>
    <property type="molecule type" value="Genomic_DNA"/>
</dbReference>
<evidence type="ECO:0000256" key="6">
    <source>
        <dbReference type="SAM" id="Phobius"/>
    </source>
</evidence>
<evidence type="ECO:0000256" key="3">
    <source>
        <dbReference type="ARBA" id="ARBA00022692"/>
    </source>
</evidence>
<evidence type="ECO:0000256" key="2">
    <source>
        <dbReference type="ARBA" id="ARBA00022475"/>
    </source>
</evidence>
<dbReference type="PRINTS" id="PR00237">
    <property type="entry name" value="GPCRRHODOPSN"/>
</dbReference>
<feature type="transmembrane region" description="Helical" evidence="6">
    <location>
        <begin position="24"/>
        <end position="49"/>
    </location>
</feature>
<keyword evidence="9" id="KW-1185">Reference proteome</keyword>
<dbReference type="CDD" id="cd00637">
    <property type="entry name" value="7tm_classA_rhodopsin-like"/>
    <property type="match status" value="1"/>
</dbReference>
<organism evidence="8 9">
    <name type="scientific">Acropora cervicornis</name>
    <name type="common">Staghorn coral</name>
    <dbReference type="NCBI Taxonomy" id="6130"/>
    <lineage>
        <taxon>Eukaryota</taxon>
        <taxon>Metazoa</taxon>
        <taxon>Cnidaria</taxon>
        <taxon>Anthozoa</taxon>
        <taxon>Hexacorallia</taxon>
        <taxon>Scleractinia</taxon>
        <taxon>Astrocoeniina</taxon>
        <taxon>Acroporidae</taxon>
        <taxon>Acropora</taxon>
    </lineage>
</organism>
<dbReference type="Gene3D" id="1.20.1070.10">
    <property type="entry name" value="Rhodopsin 7-helix transmembrane proteins"/>
    <property type="match status" value="1"/>
</dbReference>
<dbReference type="Pfam" id="PF00001">
    <property type="entry name" value="7tm_1"/>
    <property type="match status" value="1"/>
</dbReference>
<comment type="subcellular location">
    <subcellularLocation>
        <location evidence="1">Cell membrane</location>
        <topology evidence="1">Multi-pass membrane protein</topology>
    </subcellularLocation>
</comment>
<dbReference type="AlphaFoldDB" id="A0AAD9VGB0"/>
<evidence type="ECO:0000313" key="9">
    <source>
        <dbReference type="Proteomes" id="UP001249851"/>
    </source>
</evidence>
<dbReference type="Proteomes" id="UP001249851">
    <property type="component" value="Unassembled WGS sequence"/>
</dbReference>
<evidence type="ECO:0000256" key="4">
    <source>
        <dbReference type="ARBA" id="ARBA00022989"/>
    </source>
</evidence>
<proteinExistence type="predicted"/>
<keyword evidence="5 6" id="KW-0472">Membrane</keyword>
<evidence type="ECO:0000313" key="8">
    <source>
        <dbReference type="EMBL" id="KAK2573409.1"/>
    </source>
</evidence>
<accession>A0AAD9VGB0</accession>
<protein>
    <recommendedName>
        <fullName evidence="7">G-protein coupled receptors family 1 profile domain-containing protein</fullName>
    </recommendedName>
</protein>
<dbReference type="PROSITE" id="PS50262">
    <property type="entry name" value="G_PROTEIN_RECEP_F1_2"/>
    <property type="match status" value="1"/>
</dbReference>
<evidence type="ECO:0000256" key="1">
    <source>
        <dbReference type="ARBA" id="ARBA00004651"/>
    </source>
</evidence>
<feature type="domain" description="G-protein coupled receptors family 1 profile" evidence="7">
    <location>
        <begin position="41"/>
        <end position="128"/>
    </location>
</feature>
<dbReference type="PANTHER" id="PTHR22750">
    <property type="entry name" value="G-PROTEIN COUPLED RECEPTOR"/>
    <property type="match status" value="1"/>
</dbReference>
<reference evidence="8" key="2">
    <citation type="journal article" date="2023" name="Science">
        <title>Genomic signatures of disease resistance in endangered staghorn corals.</title>
        <authorList>
            <person name="Vollmer S.V."/>
            <person name="Selwyn J.D."/>
            <person name="Despard B.A."/>
            <person name="Roesel C.L."/>
        </authorList>
    </citation>
    <scope>NUCLEOTIDE SEQUENCE</scope>
    <source>
        <strain evidence="8">K2</strain>
    </source>
</reference>
<keyword evidence="3 6" id="KW-0812">Transmembrane</keyword>
<feature type="transmembrane region" description="Helical" evidence="6">
    <location>
        <begin position="91"/>
        <end position="120"/>
    </location>
</feature>
<dbReference type="InterPro" id="IPR000276">
    <property type="entry name" value="GPCR_Rhodpsn"/>
</dbReference>
<dbReference type="GO" id="GO:0004930">
    <property type="term" value="F:G protein-coupled receptor activity"/>
    <property type="evidence" value="ECO:0007669"/>
    <property type="project" value="InterPro"/>
</dbReference>
<dbReference type="SUPFAM" id="SSF81321">
    <property type="entry name" value="Family A G protein-coupled receptor-like"/>
    <property type="match status" value="1"/>
</dbReference>
<dbReference type="GO" id="GO:0005886">
    <property type="term" value="C:plasma membrane"/>
    <property type="evidence" value="ECO:0007669"/>
    <property type="project" value="UniProtKB-SubCell"/>
</dbReference>
<gene>
    <name evidence="8" type="ORF">P5673_001059</name>
</gene>
<evidence type="ECO:0000256" key="5">
    <source>
        <dbReference type="ARBA" id="ARBA00023136"/>
    </source>
</evidence>
<reference evidence="8" key="1">
    <citation type="journal article" date="2023" name="G3 (Bethesda)">
        <title>Whole genome assembly and annotation of the endangered Caribbean coral Acropora cervicornis.</title>
        <authorList>
            <person name="Selwyn J.D."/>
            <person name="Vollmer S.V."/>
        </authorList>
    </citation>
    <scope>NUCLEOTIDE SEQUENCE</scope>
    <source>
        <strain evidence="8">K2</strain>
    </source>
</reference>
<keyword evidence="2" id="KW-1003">Cell membrane</keyword>
<comment type="caution">
    <text evidence="8">The sequence shown here is derived from an EMBL/GenBank/DDBJ whole genome shotgun (WGS) entry which is preliminary data.</text>
</comment>